<dbReference type="PANTHER" id="PTHR21310:SF15">
    <property type="entry name" value="AMINOGLYCOSIDE PHOSPHOTRANSFERASE DOMAIN-CONTAINING PROTEIN"/>
    <property type="match status" value="1"/>
</dbReference>
<dbReference type="STRING" id="658196.A0A397T360"/>
<comment type="caution">
    <text evidence="2">The sequence shown here is derived from an EMBL/GenBank/DDBJ whole genome shotgun (WGS) entry which is preliminary data.</text>
</comment>
<dbReference type="InterPro" id="IPR002575">
    <property type="entry name" value="Aminoglycoside_PTrfase"/>
</dbReference>
<organism evidence="2 3">
    <name type="scientific">Glomus cerebriforme</name>
    <dbReference type="NCBI Taxonomy" id="658196"/>
    <lineage>
        <taxon>Eukaryota</taxon>
        <taxon>Fungi</taxon>
        <taxon>Fungi incertae sedis</taxon>
        <taxon>Mucoromycota</taxon>
        <taxon>Glomeromycotina</taxon>
        <taxon>Glomeromycetes</taxon>
        <taxon>Glomerales</taxon>
        <taxon>Glomeraceae</taxon>
        <taxon>Glomus</taxon>
    </lineage>
</organism>
<dbReference type="PANTHER" id="PTHR21310">
    <property type="entry name" value="AMINOGLYCOSIDE PHOSPHOTRANSFERASE-RELATED-RELATED"/>
    <property type="match status" value="1"/>
</dbReference>
<name>A0A397T360_9GLOM</name>
<dbReference type="Proteomes" id="UP000265703">
    <property type="component" value="Unassembled WGS sequence"/>
</dbReference>
<feature type="domain" description="Aminoglycoside phosphotransferase" evidence="1">
    <location>
        <begin position="53"/>
        <end position="161"/>
    </location>
</feature>
<reference evidence="2 3" key="1">
    <citation type="submission" date="2018-06" db="EMBL/GenBank/DDBJ databases">
        <title>Comparative genomics reveals the genomic features of Rhizophagus irregularis, R. cerebriforme, R. diaphanum and Gigaspora rosea, and their symbiotic lifestyle signature.</title>
        <authorList>
            <person name="Morin E."/>
            <person name="San Clemente H."/>
            <person name="Chen E.C.H."/>
            <person name="De La Providencia I."/>
            <person name="Hainaut M."/>
            <person name="Kuo A."/>
            <person name="Kohler A."/>
            <person name="Murat C."/>
            <person name="Tang N."/>
            <person name="Roy S."/>
            <person name="Loubradou J."/>
            <person name="Henrissat B."/>
            <person name="Grigoriev I.V."/>
            <person name="Corradi N."/>
            <person name="Roux C."/>
            <person name="Martin F.M."/>
        </authorList>
    </citation>
    <scope>NUCLEOTIDE SEQUENCE [LARGE SCALE GENOMIC DNA]</scope>
    <source>
        <strain evidence="2 3">DAOM 227022</strain>
    </source>
</reference>
<dbReference type="InterPro" id="IPR011009">
    <property type="entry name" value="Kinase-like_dom_sf"/>
</dbReference>
<dbReference type="EMBL" id="QKYT01000131">
    <property type="protein sequence ID" value="RIA92262.1"/>
    <property type="molecule type" value="Genomic_DNA"/>
</dbReference>
<dbReference type="SUPFAM" id="SSF56112">
    <property type="entry name" value="Protein kinase-like (PK-like)"/>
    <property type="match status" value="1"/>
</dbReference>
<protein>
    <recommendedName>
        <fullName evidence="1">Aminoglycoside phosphotransferase domain-containing protein</fullName>
    </recommendedName>
</protein>
<dbReference type="AlphaFoldDB" id="A0A397T360"/>
<dbReference type="Pfam" id="PF01636">
    <property type="entry name" value="APH"/>
    <property type="match status" value="1"/>
</dbReference>
<keyword evidence="3" id="KW-1185">Reference proteome</keyword>
<dbReference type="InterPro" id="IPR051678">
    <property type="entry name" value="AGP_Transferase"/>
</dbReference>
<sequence>MNSEFEIFSSNLPSFESQKNEVSDDESILDLDVNMLRQLASSCLDRHCVNTHRLTSGLNNEVHLLQFDNGPDCIAQFPLDPIHPVTKLASEVATMKYIAKNTKIKVPEMYDWDCSTNNIIKSPYILMKRLPGQHLYRLWDDLSHENKKSVLKQIANILFELWTDCKFKEIGCLYMDGVLSESIQEKASYLKGLFHSI</sequence>
<evidence type="ECO:0000313" key="2">
    <source>
        <dbReference type="EMBL" id="RIA92262.1"/>
    </source>
</evidence>
<dbReference type="OrthoDB" id="10003767at2759"/>
<evidence type="ECO:0000259" key="1">
    <source>
        <dbReference type="Pfam" id="PF01636"/>
    </source>
</evidence>
<proteinExistence type="predicted"/>
<gene>
    <name evidence="2" type="ORF">C1645_820948</name>
</gene>
<accession>A0A397T360</accession>
<evidence type="ECO:0000313" key="3">
    <source>
        <dbReference type="Proteomes" id="UP000265703"/>
    </source>
</evidence>